<dbReference type="InterPro" id="IPR013471">
    <property type="entry name" value="RNase_Z/BN"/>
</dbReference>
<evidence type="ECO:0000313" key="12">
    <source>
        <dbReference type="Proteomes" id="UP000619512"/>
    </source>
</evidence>
<dbReference type="PANTHER" id="PTHR46018">
    <property type="entry name" value="ZINC PHOSPHODIESTERASE ELAC PROTEIN 1"/>
    <property type="match status" value="1"/>
</dbReference>
<feature type="active site" description="Proton acceptor" evidence="8">
    <location>
        <position position="65"/>
    </location>
</feature>
<proteinExistence type="inferred from homology"/>
<dbReference type="GO" id="GO:0008270">
    <property type="term" value="F:zinc ion binding"/>
    <property type="evidence" value="ECO:0007669"/>
    <property type="project" value="UniProtKB-UniRule"/>
</dbReference>
<evidence type="ECO:0000256" key="4">
    <source>
        <dbReference type="ARBA" id="ARBA00022723"/>
    </source>
</evidence>
<evidence type="ECO:0000313" key="10">
    <source>
        <dbReference type="EMBL" id="QBQ34783.1"/>
    </source>
</evidence>
<comment type="similarity">
    <text evidence="8">Belongs to the RNase Z family.</text>
</comment>
<comment type="cofactor">
    <cofactor evidence="8">
        <name>Zn(2+)</name>
        <dbReference type="ChEBI" id="CHEBI:29105"/>
    </cofactor>
    <text evidence="8">Binds 2 Zn(2+) ions.</text>
</comment>
<dbReference type="EC" id="3.1.26.11" evidence="8"/>
<protein>
    <recommendedName>
        <fullName evidence="8">Ribonuclease Z</fullName>
        <shortName evidence="8">RNase Z</shortName>
        <ecNumber evidence="8">3.1.26.11</ecNumber>
    </recommendedName>
    <alternativeName>
        <fullName evidence="8">tRNA 3 endonuclease</fullName>
    </alternativeName>
    <alternativeName>
        <fullName evidence="8">tRNase Z</fullName>
    </alternativeName>
</protein>
<dbReference type="HAMAP" id="MF_01818">
    <property type="entry name" value="RNase_Z_BN"/>
    <property type="match status" value="1"/>
</dbReference>
<keyword evidence="11" id="KW-1185">Reference proteome</keyword>
<evidence type="ECO:0000313" key="9">
    <source>
        <dbReference type="EMBL" id="GGY88464.1"/>
    </source>
</evidence>
<feature type="binding site" evidence="8">
    <location>
        <position position="65"/>
    </location>
    <ligand>
        <name>Zn(2+)</name>
        <dbReference type="ChEBI" id="CHEBI:29105"/>
        <label>2</label>
        <note>catalytic</note>
    </ligand>
</feature>
<evidence type="ECO:0000256" key="7">
    <source>
        <dbReference type="ARBA" id="ARBA00022833"/>
    </source>
</evidence>
<evidence type="ECO:0000256" key="8">
    <source>
        <dbReference type="HAMAP-Rule" id="MF_01818"/>
    </source>
</evidence>
<dbReference type="Proteomes" id="UP000294359">
    <property type="component" value="Chromosome"/>
</dbReference>
<dbReference type="InterPro" id="IPR036866">
    <property type="entry name" value="RibonucZ/Hydroxyglut_hydro"/>
</dbReference>
<keyword evidence="2 8" id="KW-0819">tRNA processing</keyword>
<evidence type="ECO:0000256" key="5">
    <source>
        <dbReference type="ARBA" id="ARBA00022759"/>
    </source>
</evidence>
<organism evidence="9 12">
    <name type="scientific">Pseudoduganella plicata</name>
    <dbReference type="NCBI Taxonomy" id="321984"/>
    <lineage>
        <taxon>Bacteria</taxon>
        <taxon>Pseudomonadati</taxon>
        <taxon>Pseudomonadota</taxon>
        <taxon>Betaproteobacteria</taxon>
        <taxon>Burkholderiales</taxon>
        <taxon>Oxalobacteraceae</taxon>
        <taxon>Telluria group</taxon>
        <taxon>Pseudoduganella</taxon>
    </lineage>
</organism>
<accession>A0A4P7BA18</accession>
<feature type="binding site" evidence="8">
    <location>
        <position position="63"/>
    </location>
    <ligand>
        <name>Zn(2+)</name>
        <dbReference type="ChEBI" id="CHEBI:29105"/>
        <label>1</label>
        <note>catalytic</note>
    </ligand>
</feature>
<feature type="binding site" evidence="8">
    <location>
        <position position="61"/>
    </location>
    <ligand>
        <name>Zn(2+)</name>
        <dbReference type="ChEBI" id="CHEBI:29105"/>
        <label>1</label>
        <note>catalytic</note>
    </ligand>
</feature>
<keyword evidence="3 8" id="KW-0540">Nuclease</keyword>
<evidence type="ECO:0000256" key="6">
    <source>
        <dbReference type="ARBA" id="ARBA00022801"/>
    </source>
</evidence>
<dbReference type="OrthoDB" id="9803916at2"/>
<dbReference type="EMBL" id="BMWW01000003">
    <property type="protein sequence ID" value="GGY88464.1"/>
    <property type="molecule type" value="Genomic_DNA"/>
</dbReference>
<comment type="function">
    <text evidence="8">Zinc phosphodiesterase, which displays some tRNA 3'-processing endonuclease activity. Probably involved in tRNA maturation, by removing a 3'-trailer from precursor tRNA.</text>
</comment>
<dbReference type="PANTHER" id="PTHR46018:SF2">
    <property type="entry name" value="ZINC PHOSPHODIESTERASE ELAC PROTEIN 1"/>
    <property type="match status" value="1"/>
</dbReference>
<comment type="catalytic activity">
    <reaction evidence="8">
        <text>Endonucleolytic cleavage of RNA, removing extra 3' nucleotides from tRNA precursor, generating 3' termini of tRNAs. A 3'-hydroxy group is left at the tRNA terminus and a 5'-phosphoryl group is left at the trailer molecule.</text>
        <dbReference type="EC" id="3.1.26.11"/>
    </reaction>
</comment>
<evidence type="ECO:0000256" key="1">
    <source>
        <dbReference type="ARBA" id="ARBA00011738"/>
    </source>
</evidence>
<feature type="binding site" evidence="8">
    <location>
        <position position="269"/>
    </location>
    <ligand>
        <name>Zn(2+)</name>
        <dbReference type="ChEBI" id="CHEBI:29105"/>
        <label>2</label>
        <note>catalytic</note>
    </ligand>
</feature>
<keyword evidence="5 8" id="KW-0255">Endonuclease</keyword>
<feature type="binding site" evidence="8">
    <location>
        <position position="139"/>
    </location>
    <ligand>
        <name>Zn(2+)</name>
        <dbReference type="ChEBI" id="CHEBI:29105"/>
        <label>1</label>
        <note>catalytic</note>
    </ligand>
</feature>
<dbReference type="SUPFAM" id="SSF56281">
    <property type="entry name" value="Metallo-hydrolase/oxidoreductase"/>
    <property type="match status" value="1"/>
</dbReference>
<dbReference type="CDD" id="cd07717">
    <property type="entry name" value="RNaseZ_ZiPD-like_MBL-fold"/>
    <property type="match status" value="1"/>
</dbReference>
<dbReference type="AlphaFoldDB" id="A0A4P7BA18"/>
<evidence type="ECO:0000256" key="2">
    <source>
        <dbReference type="ARBA" id="ARBA00022694"/>
    </source>
</evidence>
<reference evidence="10 11" key="2">
    <citation type="submission" date="2019-03" db="EMBL/GenBank/DDBJ databases">
        <title>Draft Genome Sequences of Six Type Strains of the Genus Massilia.</title>
        <authorList>
            <person name="Miess H."/>
            <person name="Frediansyhah A."/>
            <person name="Gross H."/>
        </authorList>
    </citation>
    <scope>NUCLEOTIDE SEQUENCE [LARGE SCALE GENOMIC DNA]</scope>
    <source>
        <strain evidence="10 11">DSM 17505</strain>
    </source>
</reference>
<feature type="binding site" evidence="8">
    <location>
        <position position="210"/>
    </location>
    <ligand>
        <name>Zn(2+)</name>
        <dbReference type="ChEBI" id="CHEBI:29105"/>
        <label>1</label>
        <note>catalytic</note>
    </ligand>
</feature>
<keyword evidence="7 8" id="KW-0862">Zinc</keyword>
<comment type="subunit">
    <text evidence="1 8">Homodimer.</text>
</comment>
<evidence type="ECO:0000313" key="11">
    <source>
        <dbReference type="Proteomes" id="UP000294359"/>
    </source>
</evidence>
<feature type="binding site" evidence="8">
    <location>
        <position position="210"/>
    </location>
    <ligand>
        <name>Zn(2+)</name>
        <dbReference type="ChEBI" id="CHEBI:29105"/>
        <label>2</label>
        <note>catalytic</note>
    </ligand>
</feature>
<name>A0A4P7BA18_9BURK</name>
<dbReference type="GO" id="GO:0042781">
    <property type="term" value="F:3'-tRNA processing endoribonuclease activity"/>
    <property type="evidence" value="ECO:0007669"/>
    <property type="project" value="UniProtKB-UniRule"/>
</dbReference>
<keyword evidence="6 8" id="KW-0378">Hydrolase</keyword>
<evidence type="ECO:0000256" key="3">
    <source>
        <dbReference type="ARBA" id="ARBA00022722"/>
    </source>
</evidence>
<dbReference type="EMBL" id="CP038026">
    <property type="protein sequence ID" value="QBQ34783.1"/>
    <property type="molecule type" value="Genomic_DNA"/>
</dbReference>
<dbReference type="Pfam" id="PF23023">
    <property type="entry name" value="Anti-Pycsar_Apyc1"/>
    <property type="match status" value="1"/>
</dbReference>
<reference evidence="9" key="1">
    <citation type="journal article" date="2014" name="Int. J. Syst. Evol. Microbiol.">
        <title>Complete genome sequence of Corynebacterium casei LMG S-19264T (=DSM 44701T), isolated from a smear-ripened cheese.</title>
        <authorList>
            <consortium name="US DOE Joint Genome Institute (JGI-PGF)"/>
            <person name="Walter F."/>
            <person name="Albersmeier A."/>
            <person name="Kalinowski J."/>
            <person name="Ruckert C."/>
        </authorList>
    </citation>
    <scope>NUCLEOTIDE SEQUENCE</scope>
    <source>
        <strain evidence="9">KCTC 12344</strain>
    </source>
</reference>
<gene>
    <name evidence="8 9" type="primary">rnz</name>
    <name evidence="10" type="ORF">E1742_00200</name>
    <name evidence="9" type="ORF">GCM10007388_22360</name>
</gene>
<sequence>MELQFLGTSSGTPTRTRNVAGLALRMEGGGWLLVDCGEGTQHRILHTSLSLHTLQAVLITHLHGDHCYGLPGLLASAGMANRTAPLMLVGPPALQSYLGGVMASTELRLPYELTFVAVETLVGRSLVPDLDISATPLSHRVPSWAYRFAERHVERRLDVAKLRAGAVPAGPLWGRLQQGEDVTLPDGRVLRPADYLLPARRPRAIVVAGDNDRPELLADAMRDADVLVHEATYTQAVLEKVGPGPQHSCARMVAAFAAAAGVPNLVLTHFSPRYRDAGTGPATLAEVADEARAQFAGPLFLAADLARYRLDRDGTLHPVSPP</sequence>
<dbReference type="Gene3D" id="3.60.15.10">
    <property type="entry name" value="Ribonuclease Z/Hydroxyacylglutathione hydrolase-like"/>
    <property type="match status" value="1"/>
</dbReference>
<dbReference type="Proteomes" id="UP000619512">
    <property type="component" value="Unassembled WGS sequence"/>
</dbReference>
<reference evidence="9" key="3">
    <citation type="submission" date="2022-12" db="EMBL/GenBank/DDBJ databases">
        <authorList>
            <person name="Sun Q."/>
            <person name="Kim S."/>
        </authorList>
    </citation>
    <scope>NUCLEOTIDE SEQUENCE</scope>
    <source>
        <strain evidence="9">KCTC 12344</strain>
    </source>
</reference>
<feature type="binding site" evidence="8">
    <location>
        <position position="66"/>
    </location>
    <ligand>
        <name>Zn(2+)</name>
        <dbReference type="ChEBI" id="CHEBI:29105"/>
        <label>2</label>
        <note>catalytic</note>
    </ligand>
</feature>
<keyword evidence="4 8" id="KW-0479">Metal-binding</keyword>
<dbReference type="RefSeq" id="WP_134382657.1">
    <property type="nucleotide sequence ID" value="NZ_BMWW01000003.1"/>
</dbReference>